<reference evidence="1" key="1">
    <citation type="journal article" date="2015" name="Nature">
        <title>Complex archaea that bridge the gap between prokaryotes and eukaryotes.</title>
        <authorList>
            <person name="Spang A."/>
            <person name="Saw J.H."/>
            <person name="Jorgensen S.L."/>
            <person name="Zaremba-Niedzwiedzka K."/>
            <person name="Martijn J."/>
            <person name="Lind A.E."/>
            <person name="van Eijk R."/>
            <person name="Schleper C."/>
            <person name="Guy L."/>
            <person name="Ettema T.J."/>
        </authorList>
    </citation>
    <scope>NUCLEOTIDE SEQUENCE</scope>
</reference>
<organism evidence="1">
    <name type="scientific">marine sediment metagenome</name>
    <dbReference type="NCBI Taxonomy" id="412755"/>
    <lineage>
        <taxon>unclassified sequences</taxon>
        <taxon>metagenomes</taxon>
        <taxon>ecological metagenomes</taxon>
    </lineage>
</organism>
<protein>
    <submittedName>
        <fullName evidence="1">Uncharacterized protein</fullName>
    </submittedName>
</protein>
<evidence type="ECO:0000313" key="1">
    <source>
        <dbReference type="EMBL" id="KKL64538.1"/>
    </source>
</evidence>
<sequence>LKGFIESEQAWHNRIEKTNRDLLSEMGIKGD</sequence>
<proteinExistence type="predicted"/>
<feature type="non-terminal residue" evidence="1">
    <location>
        <position position="1"/>
    </location>
</feature>
<name>A0A0F9DRV2_9ZZZZ</name>
<dbReference type="EMBL" id="LAZR01027813">
    <property type="protein sequence ID" value="KKL64538.1"/>
    <property type="molecule type" value="Genomic_DNA"/>
</dbReference>
<dbReference type="AlphaFoldDB" id="A0A0F9DRV2"/>
<accession>A0A0F9DRV2</accession>
<gene>
    <name evidence="1" type="ORF">LCGC14_2164020</name>
</gene>
<comment type="caution">
    <text evidence="1">The sequence shown here is derived from an EMBL/GenBank/DDBJ whole genome shotgun (WGS) entry which is preliminary data.</text>
</comment>